<dbReference type="PROSITE" id="PS51257">
    <property type="entry name" value="PROKAR_LIPOPROTEIN"/>
    <property type="match status" value="1"/>
</dbReference>
<name>A0ABS8U7V8_9SPHI</name>
<evidence type="ECO:0000313" key="1">
    <source>
        <dbReference type="EMBL" id="MCD8742325.1"/>
    </source>
</evidence>
<dbReference type="Proteomes" id="UP001199919">
    <property type="component" value="Unassembled WGS sequence"/>
</dbReference>
<gene>
    <name evidence="1" type="ORF">LT679_17075</name>
</gene>
<keyword evidence="2" id="KW-1185">Reference proteome</keyword>
<sequence>MKTYLCYIVLFISFLSSCSKGEKVCCDPIVQPQLPEFYVYGYKNDTSWVAEPNTCYLFRNRIYLEVKSSAETLNISVEEFKGKGKYNIAGGNCRYTDINGVEYLADFSPVNAFEVEEYDDTTGVLSGVLTVNMKLRMPATAGNAVPEIYFSKGRFRLALSK</sequence>
<evidence type="ECO:0000313" key="2">
    <source>
        <dbReference type="Proteomes" id="UP001199919"/>
    </source>
</evidence>
<dbReference type="RefSeq" id="WP_232178882.1">
    <property type="nucleotide sequence ID" value="NZ_JAJPWV010000006.1"/>
</dbReference>
<protein>
    <recommendedName>
        <fullName evidence="3">Lipocalin-like domain-containing protein</fullName>
    </recommendedName>
</protein>
<accession>A0ABS8U7V8</accession>
<proteinExistence type="predicted"/>
<organism evidence="1 2">
    <name type="scientific">Mucilaginibacter roseus</name>
    <dbReference type="NCBI Taxonomy" id="1528868"/>
    <lineage>
        <taxon>Bacteria</taxon>
        <taxon>Pseudomonadati</taxon>
        <taxon>Bacteroidota</taxon>
        <taxon>Sphingobacteriia</taxon>
        <taxon>Sphingobacteriales</taxon>
        <taxon>Sphingobacteriaceae</taxon>
        <taxon>Mucilaginibacter</taxon>
    </lineage>
</organism>
<evidence type="ECO:0008006" key="3">
    <source>
        <dbReference type="Google" id="ProtNLM"/>
    </source>
</evidence>
<dbReference type="EMBL" id="JAJPWV010000006">
    <property type="protein sequence ID" value="MCD8742325.1"/>
    <property type="molecule type" value="Genomic_DNA"/>
</dbReference>
<reference evidence="1 2" key="1">
    <citation type="submission" date="2021-12" db="EMBL/GenBank/DDBJ databases">
        <title>Mucilaginibacter roseus genome.</title>
        <authorList>
            <person name="Ferreira J.R."/>
            <person name="Newman J.D."/>
        </authorList>
    </citation>
    <scope>NUCLEOTIDE SEQUENCE [LARGE SCALE GENOMIC DNA]</scope>
    <source>
        <strain evidence="1 2">LMG 28454</strain>
    </source>
</reference>
<comment type="caution">
    <text evidence="1">The sequence shown here is derived from an EMBL/GenBank/DDBJ whole genome shotgun (WGS) entry which is preliminary data.</text>
</comment>